<accession>A0A6U3V9G0</accession>
<dbReference type="AlphaFoldDB" id="A0A6U3V9G0"/>
<feature type="region of interest" description="Disordered" evidence="1">
    <location>
        <begin position="1"/>
        <end position="54"/>
    </location>
</feature>
<feature type="region of interest" description="Disordered" evidence="1">
    <location>
        <begin position="119"/>
        <end position="143"/>
    </location>
</feature>
<evidence type="ECO:0000313" key="2">
    <source>
        <dbReference type="EMBL" id="CAD9355871.1"/>
    </source>
</evidence>
<organism evidence="3">
    <name type="scientific">Ditylum brightwellii</name>
    <dbReference type="NCBI Taxonomy" id="49249"/>
    <lineage>
        <taxon>Eukaryota</taxon>
        <taxon>Sar</taxon>
        <taxon>Stramenopiles</taxon>
        <taxon>Ochrophyta</taxon>
        <taxon>Bacillariophyta</taxon>
        <taxon>Mediophyceae</taxon>
        <taxon>Lithodesmiophycidae</taxon>
        <taxon>Lithodesmiales</taxon>
        <taxon>Lithodesmiaceae</taxon>
        <taxon>Ditylum</taxon>
    </lineage>
</organism>
<evidence type="ECO:0000313" key="3">
    <source>
        <dbReference type="EMBL" id="CAD9355872.1"/>
    </source>
</evidence>
<feature type="compositionally biased region" description="Basic and acidic residues" evidence="1">
    <location>
        <begin position="22"/>
        <end position="35"/>
    </location>
</feature>
<proteinExistence type="predicted"/>
<name>A0A6U3V9G0_9STRA</name>
<reference evidence="3" key="1">
    <citation type="submission" date="2021-01" db="EMBL/GenBank/DDBJ databases">
        <authorList>
            <person name="Corre E."/>
            <person name="Pelletier E."/>
            <person name="Niang G."/>
            <person name="Scheremetjew M."/>
            <person name="Finn R."/>
            <person name="Kale V."/>
            <person name="Holt S."/>
            <person name="Cochrane G."/>
            <person name="Meng A."/>
            <person name="Brown T."/>
            <person name="Cohen L."/>
        </authorList>
    </citation>
    <scope>NUCLEOTIDE SEQUENCE</scope>
    <source>
        <strain evidence="3">Pop2</strain>
    </source>
</reference>
<feature type="compositionally biased region" description="Acidic residues" evidence="1">
    <location>
        <begin position="125"/>
        <end position="134"/>
    </location>
</feature>
<dbReference type="EMBL" id="HBGN01037828">
    <property type="protein sequence ID" value="CAD9355871.1"/>
    <property type="molecule type" value="Transcribed_RNA"/>
</dbReference>
<gene>
    <name evidence="2" type="ORF">DBRI1063_LOCUS24221</name>
    <name evidence="3" type="ORF">DBRI1063_LOCUS24222</name>
</gene>
<dbReference type="EMBL" id="HBGN01037829">
    <property type="protein sequence ID" value="CAD9355872.1"/>
    <property type="molecule type" value="Transcribed_RNA"/>
</dbReference>
<evidence type="ECO:0000256" key="1">
    <source>
        <dbReference type="SAM" id="MobiDB-lite"/>
    </source>
</evidence>
<sequence>MATLLPTLLSDDEEDGAITTTKGDKSSKAKTKKQEDEDEEEEDDEVDGDFEFGGLLGEDEDGVFSSSSLLQSKYNSSMGNVQSWSYKSALELLARNDTLGPNVERTSVASIIAAARHNLKKSQTMEEEEEEEVLEKEKGEILR</sequence>
<protein>
    <submittedName>
        <fullName evidence="3">Uncharacterized protein</fullName>
    </submittedName>
</protein>
<feature type="compositionally biased region" description="Acidic residues" evidence="1">
    <location>
        <begin position="36"/>
        <end position="50"/>
    </location>
</feature>